<dbReference type="PANTHER" id="PTHR31286">
    <property type="entry name" value="GLYCINE-RICH CELL WALL STRUCTURAL PROTEIN 1.8-LIKE"/>
    <property type="match status" value="1"/>
</dbReference>
<organism evidence="1 2">
    <name type="scientific">Lithospermum erythrorhizon</name>
    <name type="common">Purple gromwell</name>
    <name type="synonym">Lithospermum officinale var. erythrorhizon</name>
    <dbReference type="NCBI Taxonomy" id="34254"/>
    <lineage>
        <taxon>Eukaryota</taxon>
        <taxon>Viridiplantae</taxon>
        <taxon>Streptophyta</taxon>
        <taxon>Embryophyta</taxon>
        <taxon>Tracheophyta</taxon>
        <taxon>Spermatophyta</taxon>
        <taxon>Magnoliopsida</taxon>
        <taxon>eudicotyledons</taxon>
        <taxon>Gunneridae</taxon>
        <taxon>Pentapetalae</taxon>
        <taxon>asterids</taxon>
        <taxon>lamiids</taxon>
        <taxon>Boraginales</taxon>
        <taxon>Boraginaceae</taxon>
        <taxon>Boraginoideae</taxon>
        <taxon>Lithospermeae</taxon>
        <taxon>Lithospermum</taxon>
    </lineage>
</organism>
<name>A0AAV3RBD5_LITER</name>
<accession>A0AAV3RBD5</accession>
<reference evidence="1 2" key="1">
    <citation type="submission" date="2024-01" db="EMBL/GenBank/DDBJ databases">
        <title>The complete chloroplast genome sequence of Lithospermum erythrorhizon: insights into the phylogenetic relationship among Boraginaceae species and the maternal lineages of purple gromwells.</title>
        <authorList>
            <person name="Okada T."/>
            <person name="Watanabe K."/>
        </authorList>
    </citation>
    <scope>NUCLEOTIDE SEQUENCE [LARGE SCALE GENOMIC DNA]</scope>
</reference>
<protein>
    <recommendedName>
        <fullName evidence="3">DUF4283 domain-containing protein</fullName>
    </recommendedName>
</protein>
<comment type="caution">
    <text evidence="1">The sequence shown here is derived from an EMBL/GenBank/DDBJ whole genome shotgun (WGS) entry which is preliminary data.</text>
</comment>
<proteinExistence type="predicted"/>
<gene>
    <name evidence="1" type="ORF">LIER_27261</name>
</gene>
<keyword evidence="2" id="KW-1185">Reference proteome</keyword>
<evidence type="ECO:0000313" key="2">
    <source>
        <dbReference type="Proteomes" id="UP001454036"/>
    </source>
</evidence>
<dbReference type="PANTHER" id="PTHR31286:SF180">
    <property type="entry name" value="OS10G0362600 PROTEIN"/>
    <property type="match status" value="1"/>
</dbReference>
<dbReference type="InterPro" id="IPR040256">
    <property type="entry name" value="At4g02000-like"/>
</dbReference>
<dbReference type="EMBL" id="BAABME010008727">
    <property type="protein sequence ID" value="GAA0173699.1"/>
    <property type="molecule type" value="Genomic_DNA"/>
</dbReference>
<evidence type="ECO:0000313" key="1">
    <source>
        <dbReference type="EMBL" id="GAA0173699.1"/>
    </source>
</evidence>
<dbReference type="Proteomes" id="UP001454036">
    <property type="component" value="Unassembled WGS sequence"/>
</dbReference>
<sequence>MWVLFHDVPLSVWSESGLSKIASKVGIPMYTDKVTKERTKMSYPRCLVDVDVSKPPVLEFGVKLSDGRRYIQKVTYECYTDNCCDCKTFGHNIFKCPKKSKAVKAPVVPPPVVSPREPNVHPVPVAPPMVTRSRARVKSRGVAPPKEPLPKDCVNVPIESGSLPGVIESMDLVDSPSIKGKGLKGVGKVKTIAAQVPVISPNSFEVLNGLGRTSGTHDADVSNVQTGALVPSLCDYDNHGCMATCDS</sequence>
<dbReference type="AlphaFoldDB" id="A0AAV3RBD5"/>
<evidence type="ECO:0008006" key="3">
    <source>
        <dbReference type="Google" id="ProtNLM"/>
    </source>
</evidence>